<feature type="domain" description="HTH tetR-type" evidence="5">
    <location>
        <begin position="10"/>
        <end position="70"/>
    </location>
</feature>
<dbReference type="GO" id="GO:0000976">
    <property type="term" value="F:transcription cis-regulatory region binding"/>
    <property type="evidence" value="ECO:0007669"/>
    <property type="project" value="TreeGrafter"/>
</dbReference>
<name>A0A974Y5N4_9RHOO</name>
<keyword evidence="1" id="KW-0805">Transcription regulation</keyword>
<dbReference type="PANTHER" id="PTHR30055">
    <property type="entry name" value="HTH-TYPE TRANSCRIPTIONAL REGULATOR RUTR"/>
    <property type="match status" value="1"/>
</dbReference>
<protein>
    <submittedName>
        <fullName evidence="6">TetR/AcrR family transcriptional regulator</fullName>
    </submittedName>
</protein>
<evidence type="ECO:0000256" key="1">
    <source>
        <dbReference type="ARBA" id="ARBA00023015"/>
    </source>
</evidence>
<evidence type="ECO:0000256" key="2">
    <source>
        <dbReference type="ARBA" id="ARBA00023125"/>
    </source>
</evidence>
<dbReference type="Proteomes" id="UP000663444">
    <property type="component" value="Chromosome"/>
</dbReference>
<keyword evidence="3" id="KW-0804">Transcription</keyword>
<reference evidence="6" key="1">
    <citation type="submission" date="2020-11" db="EMBL/GenBank/DDBJ databases">
        <title>Azospira restricta DSM 18626 genome sequence.</title>
        <authorList>
            <person name="Moe W.M."/>
        </authorList>
    </citation>
    <scope>NUCLEOTIDE SEQUENCE</scope>
    <source>
        <strain evidence="6">DSM 18626</strain>
    </source>
</reference>
<gene>
    <name evidence="6" type="ORF">IWH25_09630</name>
</gene>
<dbReference type="RefSeq" id="WP_203389083.1">
    <property type="nucleotide sequence ID" value="NZ_CP064781.1"/>
</dbReference>
<evidence type="ECO:0000313" key="7">
    <source>
        <dbReference type="Proteomes" id="UP000663444"/>
    </source>
</evidence>
<dbReference type="KEGG" id="ares:IWH25_09630"/>
<keyword evidence="2 4" id="KW-0238">DNA-binding</keyword>
<dbReference type="Pfam" id="PF00440">
    <property type="entry name" value="TetR_N"/>
    <property type="match status" value="1"/>
</dbReference>
<dbReference type="InterPro" id="IPR050109">
    <property type="entry name" value="HTH-type_TetR-like_transc_reg"/>
</dbReference>
<dbReference type="InterPro" id="IPR009057">
    <property type="entry name" value="Homeodomain-like_sf"/>
</dbReference>
<dbReference type="EMBL" id="CP064781">
    <property type="protein sequence ID" value="QRJ65553.1"/>
    <property type="molecule type" value="Genomic_DNA"/>
</dbReference>
<accession>A0A974Y5N4</accession>
<feature type="DNA-binding region" description="H-T-H motif" evidence="4">
    <location>
        <begin position="33"/>
        <end position="52"/>
    </location>
</feature>
<organism evidence="6 7">
    <name type="scientific">Azospira restricta</name>
    <dbReference type="NCBI Taxonomy" id="404405"/>
    <lineage>
        <taxon>Bacteria</taxon>
        <taxon>Pseudomonadati</taxon>
        <taxon>Pseudomonadota</taxon>
        <taxon>Betaproteobacteria</taxon>
        <taxon>Rhodocyclales</taxon>
        <taxon>Rhodocyclaceae</taxon>
        <taxon>Azospira</taxon>
    </lineage>
</organism>
<proteinExistence type="predicted"/>
<sequence>MPTSKYLPADERKATTVEAVIDLAGRQNPSEITTAAIAKHMNLTQGALFRHFPNKDAIWHAVLAWVAERLLERIDRSARTAGTPLAAMEAMFMSHVGFVAEHPGVPRMLFGELQRPGPSPAKRVVQTLIGQYRERLNRLLAAGVASGELAPGLDVEAAGTMFIGSIQGLVMQSMLAGDVRSIRDDAPRVFAIYRAGIVNGRPA</sequence>
<dbReference type="GO" id="GO:0003700">
    <property type="term" value="F:DNA-binding transcription factor activity"/>
    <property type="evidence" value="ECO:0007669"/>
    <property type="project" value="TreeGrafter"/>
</dbReference>
<evidence type="ECO:0000313" key="6">
    <source>
        <dbReference type="EMBL" id="QRJ65553.1"/>
    </source>
</evidence>
<dbReference type="SUPFAM" id="SSF46689">
    <property type="entry name" value="Homeodomain-like"/>
    <property type="match status" value="1"/>
</dbReference>
<dbReference type="AlphaFoldDB" id="A0A974Y5N4"/>
<dbReference type="Pfam" id="PF16925">
    <property type="entry name" value="TetR_C_13"/>
    <property type="match status" value="1"/>
</dbReference>
<dbReference type="InterPro" id="IPR036271">
    <property type="entry name" value="Tet_transcr_reg_TetR-rel_C_sf"/>
</dbReference>
<dbReference type="PANTHER" id="PTHR30055:SF240">
    <property type="entry name" value="HTH-TYPE TRANSCRIPTIONAL REGULATOR ACRR"/>
    <property type="match status" value="1"/>
</dbReference>
<keyword evidence="7" id="KW-1185">Reference proteome</keyword>
<evidence type="ECO:0000259" key="5">
    <source>
        <dbReference type="PROSITE" id="PS50977"/>
    </source>
</evidence>
<dbReference type="Gene3D" id="1.10.357.10">
    <property type="entry name" value="Tetracycline Repressor, domain 2"/>
    <property type="match status" value="1"/>
</dbReference>
<evidence type="ECO:0000256" key="3">
    <source>
        <dbReference type="ARBA" id="ARBA00023163"/>
    </source>
</evidence>
<dbReference type="PROSITE" id="PS50977">
    <property type="entry name" value="HTH_TETR_2"/>
    <property type="match status" value="1"/>
</dbReference>
<dbReference type="InterPro" id="IPR011075">
    <property type="entry name" value="TetR_C"/>
</dbReference>
<evidence type="ECO:0000256" key="4">
    <source>
        <dbReference type="PROSITE-ProRule" id="PRU00335"/>
    </source>
</evidence>
<dbReference type="InterPro" id="IPR001647">
    <property type="entry name" value="HTH_TetR"/>
</dbReference>
<dbReference type="SUPFAM" id="SSF48498">
    <property type="entry name" value="Tetracyclin repressor-like, C-terminal domain"/>
    <property type="match status" value="1"/>
</dbReference>